<sequence>MVHQQVKNRLKISPEEFLEGYRYIEEAMNQSDSYEDALHHILKYFDRKLTGTYSAIMIVDEKKEFIQECISNGLTEEFKKAFFGMLIDKGIGSSATSIRTGKVTFTENISNDLRGDVFSDIPDLLKLSSCRSIPIFDYRDNEVLAVFTIFSKQSHSPTNREVEIVKSFRSLLTLLITNYIQSELMRVDFPWIDKIKEPVSQADEEFKCELLKAIENKEIKPFYQPLYQMDTNQIYGFEALARWDHPQKGILPPNEFIEFAEDHHIIDLIDDLVVEQACMDIQQLKERYNQDFVLSVNISAIHITQLDFSKKLKNILMKTNFPGELLALEITETALMQQIGHVSKTIDQIKQLGVQISIDDFGTSYSSLNYLKYLSVDMIKLDRSFVRDVIDNPVDQRICKTIIQLAEDLNLKLLAEGIETKEHYEIIRNYGCKIFQGFYFSHPVKLEEIKQQVAKQLV</sequence>
<reference evidence="2 3" key="1">
    <citation type="submission" date="2019-07" db="EMBL/GenBank/DDBJ databases">
        <title>Allobacillus sp. nov. SKP isolated from shrimp paste of Euphausiacea.</title>
        <authorList>
            <person name="Kanchanasin P."/>
            <person name="Tanasupawat S."/>
            <person name="Shi W."/>
            <person name="Wu L."/>
            <person name="Ma J."/>
        </authorList>
    </citation>
    <scope>NUCLEOTIDE SEQUENCE [LARGE SCALE GENOMIC DNA]</scope>
    <source>
        <strain evidence="2 3">SKP4-8</strain>
    </source>
</reference>
<dbReference type="InterPro" id="IPR001633">
    <property type="entry name" value="EAL_dom"/>
</dbReference>
<dbReference type="Gene3D" id="3.20.20.450">
    <property type="entry name" value="EAL domain"/>
    <property type="match status" value="1"/>
</dbReference>
<organism evidence="2 3">
    <name type="scientific">Allobacillus salarius</name>
    <dbReference type="NCBI Taxonomy" id="1955272"/>
    <lineage>
        <taxon>Bacteria</taxon>
        <taxon>Bacillati</taxon>
        <taxon>Bacillota</taxon>
        <taxon>Bacilli</taxon>
        <taxon>Bacillales</taxon>
        <taxon>Bacillaceae</taxon>
        <taxon>Allobacillus</taxon>
    </lineage>
</organism>
<accession>A0A556PL14</accession>
<evidence type="ECO:0000259" key="1">
    <source>
        <dbReference type="PROSITE" id="PS50883"/>
    </source>
</evidence>
<dbReference type="SUPFAM" id="SSF141868">
    <property type="entry name" value="EAL domain-like"/>
    <property type="match status" value="1"/>
</dbReference>
<dbReference type="RefSeq" id="WP_144088846.1">
    <property type="nucleotide sequence ID" value="NZ_VMHE01000012.1"/>
</dbReference>
<proteinExistence type="predicted"/>
<dbReference type="Proteomes" id="UP000316425">
    <property type="component" value="Unassembled WGS sequence"/>
</dbReference>
<dbReference type="InterPro" id="IPR035919">
    <property type="entry name" value="EAL_sf"/>
</dbReference>
<evidence type="ECO:0000313" key="3">
    <source>
        <dbReference type="Proteomes" id="UP000316425"/>
    </source>
</evidence>
<keyword evidence="3" id="KW-1185">Reference proteome</keyword>
<feature type="domain" description="EAL" evidence="1">
    <location>
        <begin position="203"/>
        <end position="457"/>
    </location>
</feature>
<dbReference type="Pfam" id="PF13185">
    <property type="entry name" value="GAF_2"/>
    <property type="match status" value="1"/>
</dbReference>
<gene>
    <name evidence="2" type="ORF">FPQ13_08110</name>
</gene>
<dbReference type="InterPro" id="IPR029016">
    <property type="entry name" value="GAF-like_dom_sf"/>
</dbReference>
<protein>
    <submittedName>
        <fullName evidence="2">EAL domain-containing protein</fullName>
    </submittedName>
</protein>
<dbReference type="SUPFAM" id="SSF55781">
    <property type="entry name" value="GAF domain-like"/>
    <property type="match status" value="1"/>
</dbReference>
<dbReference type="OrthoDB" id="9759607at2"/>
<evidence type="ECO:0000313" key="2">
    <source>
        <dbReference type="EMBL" id="TSJ65082.1"/>
    </source>
</evidence>
<dbReference type="PROSITE" id="PS50883">
    <property type="entry name" value="EAL"/>
    <property type="match status" value="1"/>
</dbReference>
<dbReference type="InterPro" id="IPR050706">
    <property type="entry name" value="Cyclic-di-GMP_PDE-like"/>
</dbReference>
<name>A0A556PL14_9BACI</name>
<dbReference type="PANTHER" id="PTHR33121:SF71">
    <property type="entry name" value="OXYGEN SENSOR PROTEIN DOSP"/>
    <property type="match status" value="1"/>
</dbReference>
<dbReference type="GO" id="GO:0071111">
    <property type="term" value="F:cyclic-guanylate-specific phosphodiesterase activity"/>
    <property type="evidence" value="ECO:0007669"/>
    <property type="project" value="InterPro"/>
</dbReference>
<dbReference type="PANTHER" id="PTHR33121">
    <property type="entry name" value="CYCLIC DI-GMP PHOSPHODIESTERASE PDEF"/>
    <property type="match status" value="1"/>
</dbReference>
<dbReference type="SMART" id="SM00052">
    <property type="entry name" value="EAL"/>
    <property type="match status" value="1"/>
</dbReference>
<comment type="caution">
    <text evidence="2">The sequence shown here is derived from an EMBL/GenBank/DDBJ whole genome shotgun (WGS) entry which is preliminary data.</text>
</comment>
<dbReference type="EMBL" id="VMHE01000012">
    <property type="protein sequence ID" value="TSJ65082.1"/>
    <property type="molecule type" value="Genomic_DNA"/>
</dbReference>
<dbReference type="AlphaFoldDB" id="A0A556PL14"/>
<dbReference type="CDD" id="cd01948">
    <property type="entry name" value="EAL"/>
    <property type="match status" value="1"/>
</dbReference>
<dbReference type="InterPro" id="IPR003018">
    <property type="entry name" value="GAF"/>
</dbReference>
<dbReference type="Gene3D" id="3.30.450.40">
    <property type="match status" value="1"/>
</dbReference>
<dbReference type="Pfam" id="PF00563">
    <property type="entry name" value="EAL"/>
    <property type="match status" value="1"/>
</dbReference>